<dbReference type="AlphaFoldDB" id="A0A1Y1ZCW0"/>
<organism evidence="2 3">
    <name type="scientific">Basidiobolus meristosporus CBS 931.73</name>
    <dbReference type="NCBI Taxonomy" id="1314790"/>
    <lineage>
        <taxon>Eukaryota</taxon>
        <taxon>Fungi</taxon>
        <taxon>Fungi incertae sedis</taxon>
        <taxon>Zoopagomycota</taxon>
        <taxon>Entomophthoromycotina</taxon>
        <taxon>Basidiobolomycetes</taxon>
        <taxon>Basidiobolales</taxon>
        <taxon>Basidiobolaceae</taxon>
        <taxon>Basidiobolus</taxon>
    </lineage>
</organism>
<dbReference type="PANTHER" id="PTHR47655:SF2">
    <property type="entry name" value="QUINIC ACID UTILIZATION ACTIVATOR"/>
    <property type="match status" value="1"/>
</dbReference>
<dbReference type="GO" id="GO:0045944">
    <property type="term" value="P:positive regulation of transcription by RNA polymerase II"/>
    <property type="evidence" value="ECO:0007669"/>
    <property type="project" value="TreeGrafter"/>
</dbReference>
<dbReference type="EMBL" id="MCFE01000003">
    <property type="protein sequence ID" value="ORY08123.1"/>
    <property type="molecule type" value="Genomic_DNA"/>
</dbReference>
<dbReference type="GO" id="GO:0008270">
    <property type="term" value="F:zinc ion binding"/>
    <property type="evidence" value="ECO:0007669"/>
    <property type="project" value="InterPro"/>
</dbReference>
<dbReference type="CDD" id="cd00067">
    <property type="entry name" value="GAL4"/>
    <property type="match status" value="1"/>
</dbReference>
<dbReference type="InterPro" id="IPR036864">
    <property type="entry name" value="Zn2-C6_fun-type_DNA-bd_sf"/>
</dbReference>
<dbReference type="InterPro" id="IPR020448">
    <property type="entry name" value="Maltose_ferment_reg_DNA-bd"/>
</dbReference>
<dbReference type="GO" id="GO:0003677">
    <property type="term" value="F:DNA binding"/>
    <property type="evidence" value="ECO:0007669"/>
    <property type="project" value="InterPro"/>
</dbReference>
<evidence type="ECO:0000313" key="3">
    <source>
        <dbReference type="Proteomes" id="UP000193498"/>
    </source>
</evidence>
<dbReference type="InterPro" id="IPR052783">
    <property type="entry name" value="Metabolic/Drug-Res_Regulator"/>
</dbReference>
<proteinExistence type="predicted"/>
<protein>
    <recommendedName>
        <fullName evidence="1">Zn(2)-C6 fungal-type domain-containing protein</fullName>
    </recommendedName>
</protein>
<reference evidence="2 3" key="1">
    <citation type="submission" date="2016-07" db="EMBL/GenBank/DDBJ databases">
        <title>Pervasive Adenine N6-methylation of Active Genes in Fungi.</title>
        <authorList>
            <consortium name="DOE Joint Genome Institute"/>
            <person name="Mondo S.J."/>
            <person name="Dannebaum R.O."/>
            <person name="Kuo R.C."/>
            <person name="Labutti K."/>
            <person name="Haridas S."/>
            <person name="Kuo A."/>
            <person name="Salamov A."/>
            <person name="Ahrendt S.R."/>
            <person name="Lipzen A."/>
            <person name="Sullivan W."/>
            <person name="Andreopoulos W.B."/>
            <person name="Clum A."/>
            <person name="Lindquist E."/>
            <person name="Daum C."/>
            <person name="Ramamoorthy G.K."/>
            <person name="Gryganskyi A."/>
            <person name="Culley D."/>
            <person name="Magnuson J.K."/>
            <person name="James T.Y."/>
            <person name="O'Malley M.A."/>
            <person name="Stajich J.E."/>
            <person name="Spatafora J.W."/>
            <person name="Visel A."/>
            <person name="Grigoriev I.V."/>
        </authorList>
    </citation>
    <scope>NUCLEOTIDE SEQUENCE [LARGE SCALE GENOMIC DNA]</scope>
    <source>
        <strain evidence="2 3">CBS 931.73</strain>
    </source>
</reference>
<gene>
    <name evidence="2" type="ORF">K493DRAFT_201319</name>
</gene>
<dbReference type="PRINTS" id="PR00054">
    <property type="entry name" value="FUNGALZNCYS"/>
</dbReference>
<dbReference type="PRINTS" id="PR00755">
    <property type="entry name" value="AFLATOXINBRP"/>
</dbReference>
<dbReference type="PROSITE" id="PS50048">
    <property type="entry name" value="ZN2_CY6_FUNGAL_2"/>
    <property type="match status" value="1"/>
</dbReference>
<sequence length="56" mass="6335">MNFDFSSSSKRKRLTQACDCCRKMKVRCDALKPSCSTCSRLNIPCTFLTGTKRRGP</sequence>
<dbReference type="OrthoDB" id="10261408at2759"/>
<feature type="domain" description="Zn(2)-C6 fungal-type" evidence="1">
    <location>
        <begin position="17"/>
        <end position="47"/>
    </location>
</feature>
<comment type="caution">
    <text evidence="2">The sequence shown here is derived from an EMBL/GenBank/DDBJ whole genome shotgun (WGS) entry which is preliminary data.</text>
</comment>
<dbReference type="PROSITE" id="PS00463">
    <property type="entry name" value="ZN2_CY6_FUNGAL_1"/>
    <property type="match status" value="1"/>
</dbReference>
<dbReference type="PANTHER" id="PTHR47655">
    <property type="entry name" value="QUINIC ACID UTILIZATION ACTIVATOR"/>
    <property type="match status" value="1"/>
</dbReference>
<evidence type="ECO:0000259" key="1">
    <source>
        <dbReference type="PROSITE" id="PS50048"/>
    </source>
</evidence>
<dbReference type="InterPro" id="IPR001138">
    <property type="entry name" value="Zn2Cys6_DnaBD"/>
</dbReference>
<name>A0A1Y1ZCW0_9FUNG</name>
<dbReference type="SMART" id="SM00066">
    <property type="entry name" value="GAL4"/>
    <property type="match status" value="1"/>
</dbReference>
<dbReference type="Gene3D" id="4.10.240.10">
    <property type="entry name" value="Zn(2)-C6 fungal-type DNA-binding domain"/>
    <property type="match status" value="1"/>
</dbReference>
<dbReference type="Proteomes" id="UP000193498">
    <property type="component" value="Unassembled WGS sequence"/>
</dbReference>
<accession>A0A1Y1ZCW0</accession>
<dbReference type="Pfam" id="PF00172">
    <property type="entry name" value="Zn_clus"/>
    <property type="match status" value="1"/>
</dbReference>
<dbReference type="GO" id="GO:0005634">
    <property type="term" value="C:nucleus"/>
    <property type="evidence" value="ECO:0007669"/>
    <property type="project" value="InterPro"/>
</dbReference>
<dbReference type="GO" id="GO:0000981">
    <property type="term" value="F:DNA-binding transcription factor activity, RNA polymerase II-specific"/>
    <property type="evidence" value="ECO:0007669"/>
    <property type="project" value="InterPro"/>
</dbReference>
<dbReference type="InParanoid" id="A0A1Y1ZCW0"/>
<evidence type="ECO:0000313" key="2">
    <source>
        <dbReference type="EMBL" id="ORY08123.1"/>
    </source>
</evidence>
<keyword evidence="3" id="KW-1185">Reference proteome</keyword>
<feature type="non-terminal residue" evidence="2">
    <location>
        <position position="56"/>
    </location>
</feature>
<dbReference type="SUPFAM" id="SSF57701">
    <property type="entry name" value="Zn2/Cys6 DNA-binding domain"/>
    <property type="match status" value="1"/>
</dbReference>